<protein>
    <submittedName>
        <fullName evidence="6">Type II secretion system protein D</fullName>
    </submittedName>
</protein>
<dbReference type="PRINTS" id="PR00811">
    <property type="entry name" value="BCTERIALGSPD"/>
</dbReference>
<evidence type="ECO:0000259" key="4">
    <source>
        <dbReference type="Pfam" id="PF00263"/>
    </source>
</evidence>
<evidence type="ECO:0000313" key="6">
    <source>
        <dbReference type="EMBL" id="QDT73046.1"/>
    </source>
</evidence>
<gene>
    <name evidence="6" type="primary">pulD</name>
    <name evidence="6" type="ORF">I41_22350</name>
</gene>
<feature type="signal peptide" evidence="3">
    <location>
        <begin position="1"/>
        <end position="27"/>
    </location>
</feature>
<evidence type="ECO:0000256" key="3">
    <source>
        <dbReference type="SAM" id="SignalP"/>
    </source>
</evidence>
<dbReference type="PANTHER" id="PTHR30332">
    <property type="entry name" value="PROBABLE GENERAL SECRETION PATHWAY PROTEIN D"/>
    <property type="match status" value="1"/>
</dbReference>
<name>A0A517TXE3_9BACT</name>
<dbReference type="EMBL" id="CP036339">
    <property type="protein sequence ID" value="QDT73046.1"/>
    <property type="molecule type" value="Genomic_DNA"/>
</dbReference>
<feature type="region of interest" description="Disordered" evidence="2">
    <location>
        <begin position="503"/>
        <end position="590"/>
    </location>
</feature>
<dbReference type="RefSeq" id="WP_168206803.1">
    <property type="nucleotide sequence ID" value="NZ_CP036339.1"/>
</dbReference>
<dbReference type="InterPro" id="IPR004846">
    <property type="entry name" value="T2SS/T3SS_dom"/>
</dbReference>
<dbReference type="Pfam" id="PF00263">
    <property type="entry name" value="Secretin"/>
    <property type="match status" value="1"/>
</dbReference>
<dbReference type="PANTHER" id="PTHR30332:SF17">
    <property type="entry name" value="TYPE IV PILIATION SYSTEM PROTEIN DR_0774-RELATED"/>
    <property type="match status" value="1"/>
</dbReference>
<dbReference type="InterPro" id="IPR032789">
    <property type="entry name" value="T2SS-T3SS_pil_N"/>
</dbReference>
<keyword evidence="3" id="KW-0732">Signal</keyword>
<organism evidence="6 7">
    <name type="scientific">Lacipirellula limnantheis</name>
    <dbReference type="NCBI Taxonomy" id="2528024"/>
    <lineage>
        <taxon>Bacteria</taxon>
        <taxon>Pseudomonadati</taxon>
        <taxon>Planctomycetota</taxon>
        <taxon>Planctomycetia</taxon>
        <taxon>Pirellulales</taxon>
        <taxon>Lacipirellulaceae</taxon>
        <taxon>Lacipirellula</taxon>
    </lineage>
</organism>
<dbReference type="Proteomes" id="UP000317909">
    <property type="component" value="Chromosome"/>
</dbReference>
<feature type="domain" description="Type II/III secretion system secretin-like" evidence="4">
    <location>
        <begin position="254"/>
        <end position="409"/>
    </location>
</feature>
<evidence type="ECO:0000313" key="7">
    <source>
        <dbReference type="Proteomes" id="UP000317909"/>
    </source>
</evidence>
<keyword evidence="7" id="KW-1185">Reference proteome</keyword>
<evidence type="ECO:0000256" key="2">
    <source>
        <dbReference type="SAM" id="MobiDB-lite"/>
    </source>
</evidence>
<sequence precursor="true">MYLTPLSRRSGVRLFLALVMFANTALVAPPAPAQQPGSVVRNLSQANERLEMTVNTSQILTLGTRIPRIVVNNPDLVTATPVSETQVQIAARKPGVTQINLWDENGEIYTVDLLIFGDVRELEVNLQRMFPSSSLRVIRLTNSLVLEGQVDRPEIVSTIRQLAEDYAPKVVNNITVGGAQQIMLKVKVMEVNRTNLRSLGFDFDLSGTGGFLTQTASGVLTNINRTQNTFTAPNATLAFDIVDGNTQFLGLLEALQQRNLVKTLANPTLVTVSGRPAAFNAGGEIFFQINNGISGSTVQSEDFGTQIDFLPIVMGNGRIRLEVRPKISEIDNSVPLGNELFRTKVSYVDTGVEMQAGQTLALAGLKQTRVKTINRGLPYLMDMPFVGAAFRKNKEEVEEIELLIMVTPEFAEGMDPHEVPLCGPGMETMSPSNAELYCKGLMEVPACGPCGAMEPCYCNAPGLDCGVNGCGPGGAPAGGTPAMATDGAMSGSRVYRGETYQNAPDEGEVYQGPMHAVPSGGPAPQRLQPDLAPSTLPDPAASTPGLQRQATPAAHYSPANRRNPNQVRQTSGRSTSTPGLIGPIGYDVQK</sequence>
<reference evidence="6 7" key="1">
    <citation type="submission" date="2019-02" db="EMBL/GenBank/DDBJ databases">
        <title>Deep-cultivation of Planctomycetes and their phenomic and genomic characterization uncovers novel biology.</title>
        <authorList>
            <person name="Wiegand S."/>
            <person name="Jogler M."/>
            <person name="Boedeker C."/>
            <person name="Pinto D."/>
            <person name="Vollmers J."/>
            <person name="Rivas-Marin E."/>
            <person name="Kohn T."/>
            <person name="Peeters S.H."/>
            <person name="Heuer A."/>
            <person name="Rast P."/>
            <person name="Oberbeckmann S."/>
            <person name="Bunk B."/>
            <person name="Jeske O."/>
            <person name="Meyerdierks A."/>
            <person name="Storesund J.E."/>
            <person name="Kallscheuer N."/>
            <person name="Luecker S."/>
            <person name="Lage O.M."/>
            <person name="Pohl T."/>
            <person name="Merkel B.J."/>
            <person name="Hornburger P."/>
            <person name="Mueller R.-W."/>
            <person name="Bruemmer F."/>
            <person name="Labrenz M."/>
            <person name="Spormann A.M."/>
            <person name="Op den Camp H."/>
            <person name="Overmann J."/>
            <person name="Amann R."/>
            <person name="Jetten M.S.M."/>
            <person name="Mascher T."/>
            <person name="Medema M.H."/>
            <person name="Devos D.P."/>
            <person name="Kaster A.-K."/>
            <person name="Ovreas L."/>
            <person name="Rohde M."/>
            <person name="Galperin M.Y."/>
            <person name="Jogler C."/>
        </authorList>
    </citation>
    <scope>NUCLEOTIDE SEQUENCE [LARGE SCALE GENOMIC DNA]</scope>
    <source>
        <strain evidence="6 7">I41</strain>
    </source>
</reference>
<proteinExistence type="inferred from homology"/>
<dbReference type="GO" id="GO:0009306">
    <property type="term" value="P:protein secretion"/>
    <property type="evidence" value="ECO:0007669"/>
    <property type="project" value="InterPro"/>
</dbReference>
<feature type="domain" description="Pilus formation protein N-terminal" evidence="5">
    <location>
        <begin position="47"/>
        <end position="112"/>
    </location>
</feature>
<dbReference type="Pfam" id="PF13629">
    <property type="entry name" value="T2SS-T3SS_pil_N"/>
    <property type="match status" value="1"/>
</dbReference>
<feature type="chain" id="PRO_5021849706" evidence="3">
    <location>
        <begin position="28"/>
        <end position="590"/>
    </location>
</feature>
<dbReference type="InterPro" id="IPR001775">
    <property type="entry name" value="GspD/PilQ"/>
</dbReference>
<dbReference type="KEGG" id="llh:I41_22350"/>
<feature type="compositionally biased region" description="Polar residues" evidence="2">
    <location>
        <begin position="560"/>
        <end position="578"/>
    </location>
</feature>
<evidence type="ECO:0000259" key="5">
    <source>
        <dbReference type="Pfam" id="PF13629"/>
    </source>
</evidence>
<dbReference type="GO" id="GO:0015627">
    <property type="term" value="C:type II protein secretion system complex"/>
    <property type="evidence" value="ECO:0007669"/>
    <property type="project" value="TreeGrafter"/>
</dbReference>
<accession>A0A517TXE3</accession>
<comment type="similarity">
    <text evidence="1">Belongs to the bacterial secretin family.</text>
</comment>
<evidence type="ECO:0000256" key="1">
    <source>
        <dbReference type="RuleBase" id="RU004003"/>
    </source>
</evidence>
<dbReference type="InterPro" id="IPR050810">
    <property type="entry name" value="Bact_Secretion_Sys_Channel"/>
</dbReference>
<dbReference type="AlphaFoldDB" id="A0A517TXE3"/>